<dbReference type="EMBL" id="MU404356">
    <property type="protein sequence ID" value="KAI1611219.1"/>
    <property type="molecule type" value="Genomic_DNA"/>
</dbReference>
<dbReference type="GO" id="GO:0016616">
    <property type="term" value="F:oxidoreductase activity, acting on the CH-OH group of donors, NAD or NADP as acceptor"/>
    <property type="evidence" value="ECO:0007669"/>
    <property type="project" value="TreeGrafter"/>
</dbReference>
<comment type="caution">
    <text evidence="4">The sequence shown here is derived from an EMBL/GenBank/DDBJ whole genome shotgun (WGS) entry which is preliminary data.</text>
</comment>
<dbReference type="PRINTS" id="PR00080">
    <property type="entry name" value="SDRFAMILY"/>
</dbReference>
<evidence type="ECO:0000256" key="3">
    <source>
        <dbReference type="RuleBase" id="RU000363"/>
    </source>
</evidence>
<dbReference type="Gene3D" id="3.40.50.720">
    <property type="entry name" value="NAD(P)-binding Rossmann-like Domain"/>
    <property type="match status" value="1"/>
</dbReference>
<accession>A0AAN6DR93</accession>
<dbReference type="CDD" id="cd05233">
    <property type="entry name" value="SDR_c"/>
    <property type="match status" value="1"/>
</dbReference>
<evidence type="ECO:0000313" key="4">
    <source>
        <dbReference type="EMBL" id="KAI1611219.1"/>
    </source>
</evidence>
<evidence type="ECO:0000256" key="1">
    <source>
        <dbReference type="ARBA" id="ARBA00006484"/>
    </source>
</evidence>
<dbReference type="PANTHER" id="PTHR24322">
    <property type="entry name" value="PKSB"/>
    <property type="match status" value="1"/>
</dbReference>
<sequence length="313" mass="33954">MDPSKFKPSTVLLNHNVYPAISRGALQNANANKLAVVTGAGRGIGRAIAEALAASGANVALLDLNLQSLEDTKNACENLGSRVGAYQCNVCDGPRVQEVFQSIRKDLGPIDVLVNNAGKSPARPLSMETFDQFWNTIEVNFKGAMQCIFQVLPEMRERRSGSIISIASRAATVDAPFCVGYDAGKAALVRAISTIQTELEMDGLGEQISMYALHPGGVMTAMGGARFDPDVLERYPWLEETAKDFGKLFKDDPTLCGSTCAYLATGKGRNLRGCYFDCRQDIERVCGVGRETLEAYGLYTLKVEFLQGYENEP</sequence>
<proteinExistence type="inferred from homology"/>
<dbReference type="AlphaFoldDB" id="A0AAN6DR93"/>
<dbReference type="Pfam" id="PF00106">
    <property type="entry name" value="adh_short"/>
    <property type="match status" value="1"/>
</dbReference>
<comment type="similarity">
    <text evidence="1 3">Belongs to the short-chain dehydrogenases/reductases (SDR) family.</text>
</comment>
<evidence type="ECO:0000313" key="5">
    <source>
        <dbReference type="Proteomes" id="UP001203852"/>
    </source>
</evidence>
<dbReference type="InterPro" id="IPR036291">
    <property type="entry name" value="NAD(P)-bd_dom_sf"/>
</dbReference>
<keyword evidence="2" id="KW-0560">Oxidoreductase</keyword>
<dbReference type="PRINTS" id="PR00081">
    <property type="entry name" value="GDHRDH"/>
</dbReference>
<name>A0AAN6DR93_9EURO</name>
<dbReference type="SUPFAM" id="SSF51735">
    <property type="entry name" value="NAD(P)-binding Rossmann-fold domains"/>
    <property type="match status" value="1"/>
</dbReference>
<reference evidence="4" key="1">
    <citation type="journal article" date="2022" name="bioRxiv">
        <title>Deciphering the potential niche of two novel black yeast fungi from a biological soil crust based on their genomes, phenotypes, and melanin regulation.</title>
        <authorList>
            <consortium name="DOE Joint Genome Institute"/>
            <person name="Carr E.C."/>
            <person name="Barton Q."/>
            <person name="Grambo S."/>
            <person name="Sullivan M."/>
            <person name="Renfro C.M."/>
            <person name="Kuo A."/>
            <person name="Pangilinan J."/>
            <person name="Lipzen A."/>
            <person name="Keymanesh K."/>
            <person name="Savage E."/>
            <person name="Barry K."/>
            <person name="Grigoriev I.V."/>
            <person name="Riekhof W.R."/>
            <person name="Harris S.S."/>
        </authorList>
    </citation>
    <scope>NUCLEOTIDE SEQUENCE</scope>
    <source>
        <strain evidence="4">JF 03-4F</strain>
    </source>
</reference>
<dbReference type="InterPro" id="IPR002347">
    <property type="entry name" value="SDR_fam"/>
</dbReference>
<dbReference type="Proteomes" id="UP001203852">
    <property type="component" value="Unassembled WGS sequence"/>
</dbReference>
<keyword evidence="5" id="KW-1185">Reference proteome</keyword>
<organism evidence="4 5">
    <name type="scientific">Exophiala viscosa</name>
    <dbReference type="NCBI Taxonomy" id="2486360"/>
    <lineage>
        <taxon>Eukaryota</taxon>
        <taxon>Fungi</taxon>
        <taxon>Dikarya</taxon>
        <taxon>Ascomycota</taxon>
        <taxon>Pezizomycotina</taxon>
        <taxon>Eurotiomycetes</taxon>
        <taxon>Chaetothyriomycetidae</taxon>
        <taxon>Chaetothyriales</taxon>
        <taxon>Herpotrichiellaceae</taxon>
        <taxon>Exophiala</taxon>
    </lineage>
</organism>
<gene>
    <name evidence="4" type="ORF">EDD36DRAFT_457455</name>
</gene>
<dbReference type="PANTHER" id="PTHR24322:SF736">
    <property type="entry name" value="RETINOL DEHYDROGENASE 10"/>
    <property type="match status" value="1"/>
</dbReference>
<evidence type="ECO:0000256" key="2">
    <source>
        <dbReference type="ARBA" id="ARBA00023002"/>
    </source>
</evidence>
<protein>
    <submittedName>
        <fullName evidence="4">3-oxoacyl-reductase</fullName>
    </submittedName>
</protein>